<dbReference type="Proteomes" id="UP000242469">
    <property type="component" value="Unassembled WGS sequence"/>
</dbReference>
<keyword evidence="3" id="KW-1185">Reference proteome</keyword>
<reference evidence="3" key="1">
    <citation type="submission" date="2016-10" db="EMBL/GenBank/DDBJ databases">
        <authorList>
            <person name="Varghese N."/>
            <person name="Submissions S."/>
        </authorList>
    </citation>
    <scope>NUCLEOTIDE SEQUENCE [LARGE SCALE GENOMIC DNA]</scope>
    <source>
        <strain evidence="3">DSM 11526</strain>
    </source>
</reference>
<evidence type="ECO:0000313" key="2">
    <source>
        <dbReference type="EMBL" id="SEB02599.1"/>
    </source>
</evidence>
<dbReference type="InterPro" id="IPR021059">
    <property type="entry name" value="DnaJ-related_N"/>
</dbReference>
<feature type="domain" description="DnaJ-related protein N-terminal" evidence="1">
    <location>
        <begin position="3"/>
        <end position="121"/>
    </location>
</feature>
<dbReference type="RefSeq" id="WP_175527679.1">
    <property type="nucleotide sequence ID" value="NZ_FNRJ01000013.1"/>
</dbReference>
<accession>A0A1H4FZ28</accession>
<evidence type="ECO:0000259" key="1">
    <source>
        <dbReference type="Pfam" id="PF12339"/>
    </source>
</evidence>
<protein>
    <submittedName>
        <fullName evidence="2">DNA-J related protein</fullName>
    </submittedName>
</protein>
<gene>
    <name evidence="2" type="ORF">SAMN02745729_11380</name>
</gene>
<name>A0A1H4FZ28_9GAMM</name>
<dbReference type="Pfam" id="PF12339">
    <property type="entry name" value="DNAJ_related"/>
    <property type="match status" value="1"/>
</dbReference>
<organism evidence="2 3">
    <name type="scientific">Marinobacterium iners DSM 11526</name>
    <dbReference type="NCBI Taxonomy" id="1122198"/>
    <lineage>
        <taxon>Bacteria</taxon>
        <taxon>Pseudomonadati</taxon>
        <taxon>Pseudomonadota</taxon>
        <taxon>Gammaproteobacteria</taxon>
        <taxon>Oceanospirillales</taxon>
        <taxon>Oceanospirillaceae</taxon>
        <taxon>Marinobacterium</taxon>
    </lineage>
</organism>
<dbReference type="AlphaFoldDB" id="A0A1H4FZ28"/>
<evidence type="ECO:0000313" key="3">
    <source>
        <dbReference type="Proteomes" id="UP000242469"/>
    </source>
</evidence>
<sequence>MINPILPQVLNELRQHPEGVSEYHLMRTLEQQHAFDELNADGALALYRKHFIIMNALYDLQQVLWEEEQRVLVISPMHIELHKAHDESDQVQANPLLSEYYLDWHNFEQTSAEDVQQLMDSVTGPRY</sequence>
<dbReference type="STRING" id="1122198.SAMN02745729_11380"/>
<proteinExistence type="predicted"/>
<dbReference type="EMBL" id="FNRJ01000013">
    <property type="protein sequence ID" value="SEB02599.1"/>
    <property type="molecule type" value="Genomic_DNA"/>
</dbReference>